<organism evidence="1 2">
    <name type="scientific">Candidatus Coprosoma intestinipullorum</name>
    <dbReference type="NCBI Taxonomy" id="2840752"/>
    <lineage>
        <taxon>Bacteria</taxon>
        <taxon>Bacillati</taxon>
        <taxon>Bacillota</taxon>
        <taxon>Bacillota incertae sedis</taxon>
        <taxon>Candidatus Coprosoma</taxon>
    </lineage>
</organism>
<protein>
    <submittedName>
        <fullName evidence="1">Uncharacterized protein</fullName>
    </submittedName>
</protein>
<name>A0A9D0ZT34_9FIRM</name>
<reference evidence="1" key="1">
    <citation type="submission" date="2020-10" db="EMBL/GenBank/DDBJ databases">
        <authorList>
            <person name="Gilroy R."/>
        </authorList>
    </citation>
    <scope>NUCLEOTIDE SEQUENCE</scope>
    <source>
        <strain evidence="1">CHK147-3167</strain>
    </source>
</reference>
<evidence type="ECO:0000313" key="1">
    <source>
        <dbReference type="EMBL" id="HIQ90880.1"/>
    </source>
</evidence>
<proteinExistence type="predicted"/>
<accession>A0A9D0ZT34</accession>
<sequence length="51" mass="6155">MVAISNDQENSSLDRDVWNNILEDEFEKDDYFKEETLEDNSKRLVKSIFRK</sequence>
<dbReference type="Proteomes" id="UP000886786">
    <property type="component" value="Unassembled WGS sequence"/>
</dbReference>
<reference evidence="1" key="2">
    <citation type="journal article" date="2021" name="PeerJ">
        <title>Extensive microbial diversity within the chicken gut microbiome revealed by metagenomics and culture.</title>
        <authorList>
            <person name="Gilroy R."/>
            <person name="Ravi A."/>
            <person name="Getino M."/>
            <person name="Pursley I."/>
            <person name="Horton D.L."/>
            <person name="Alikhan N.F."/>
            <person name="Baker D."/>
            <person name="Gharbi K."/>
            <person name="Hall N."/>
            <person name="Watson M."/>
            <person name="Adriaenssens E.M."/>
            <person name="Foster-Nyarko E."/>
            <person name="Jarju S."/>
            <person name="Secka A."/>
            <person name="Antonio M."/>
            <person name="Oren A."/>
            <person name="Chaudhuri R.R."/>
            <person name="La Ragione R."/>
            <person name="Hildebrand F."/>
            <person name="Pallen M.J."/>
        </authorList>
    </citation>
    <scope>NUCLEOTIDE SEQUENCE</scope>
    <source>
        <strain evidence="1">CHK147-3167</strain>
    </source>
</reference>
<comment type="caution">
    <text evidence="1">The sequence shown here is derived from an EMBL/GenBank/DDBJ whole genome shotgun (WGS) entry which is preliminary data.</text>
</comment>
<dbReference type="AlphaFoldDB" id="A0A9D0ZT34"/>
<evidence type="ECO:0000313" key="2">
    <source>
        <dbReference type="Proteomes" id="UP000886786"/>
    </source>
</evidence>
<gene>
    <name evidence="1" type="ORF">IAB27_04575</name>
</gene>
<dbReference type="EMBL" id="DVFV01000084">
    <property type="protein sequence ID" value="HIQ90880.1"/>
    <property type="molecule type" value="Genomic_DNA"/>
</dbReference>